<reference evidence="1 2" key="1">
    <citation type="journal article" date="2019" name="Nat. Plants">
        <title>Genome sequencing of Musa balbisiana reveals subgenome evolution and function divergence in polyploid bananas.</title>
        <authorList>
            <person name="Yao X."/>
        </authorList>
    </citation>
    <scope>NUCLEOTIDE SEQUENCE [LARGE SCALE GENOMIC DNA]</scope>
    <source>
        <strain evidence="2">cv. DH-PKW</strain>
        <tissue evidence="1">Leaves</tissue>
    </source>
</reference>
<comment type="caution">
    <text evidence="1">The sequence shown here is derived from an EMBL/GenBank/DDBJ whole genome shotgun (WGS) entry which is preliminary data.</text>
</comment>
<dbReference type="STRING" id="52838.A0A4S8JS36"/>
<gene>
    <name evidence="1" type="ORF">C4D60_Mb01t31430</name>
</gene>
<name>A0A4S8JS36_MUSBA</name>
<dbReference type="PANTHER" id="PTHR11937">
    <property type="entry name" value="ACTIN"/>
    <property type="match status" value="1"/>
</dbReference>
<organism evidence="1 2">
    <name type="scientific">Musa balbisiana</name>
    <name type="common">Banana</name>
    <dbReference type="NCBI Taxonomy" id="52838"/>
    <lineage>
        <taxon>Eukaryota</taxon>
        <taxon>Viridiplantae</taxon>
        <taxon>Streptophyta</taxon>
        <taxon>Embryophyta</taxon>
        <taxon>Tracheophyta</taxon>
        <taxon>Spermatophyta</taxon>
        <taxon>Magnoliopsida</taxon>
        <taxon>Liliopsida</taxon>
        <taxon>Zingiberales</taxon>
        <taxon>Musaceae</taxon>
        <taxon>Musa</taxon>
    </lineage>
</organism>
<dbReference type="InterPro" id="IPR004000">
    <property type="entry name" value="Actin"/>
</dbReference>
<keyword evidence="2" id="KW-1185">Reference proteome</keyword>
<proteinExistence type="predicted"/>
<sequence length="152" mass="16379">MAAVAIDAGSNVLIAGFASPDQDPSLIPPTKMKRVVEDDDGADASMIEEVTGDSVAREFIMDWNAMEDLLRHVLYTNLGWADGGGLILFTDPLFTPKAVGEQLVKVMFETFNVSGFYASEQAILSLYAIGCMSECTVDIGHGKIEILSVTQE</sequence>
<evidence type="ECO:0000313" key="1">
    <source>
        <dbReference type="EMBL" id="THU64906.1"/>
    </source>
</evidence>
<evidence type="ECO:0000313" key="2">
    <source>
        <dbReference type="Proteomes" id="UP000317650"/>
    </source>
</evidence>
<dbReference type="AlphaFoldDB" id="A0A4S8JS36"/>
<dbReference type="EMBL" id="PYDT01000004">
    <property type="protein sequence ID" value="THU64906.1"/>
    <property type="molecule type" value="Genomic_DNA"/>
</dbReference>
<protein>
    <recommendedName>
        <fullName evidence="3">Actin-related protein 7</fullName>
    </recommendedName>
</protein>
<dbReference type="InterPro" id="IPR043129">
    <property type="entry name" value="ATPase_NBD"/>
</dbReference>
<dbReference type="Pfam" id="PF00022">
    <property type="entry name" value="Actin"/>
    <property type="match status" value="1"/>
</dbReference>
<accession>A0A4S8JS36</accession>
<dbReference type="Proteomes" id="UP000317650">
    <property type="component" value="Chromosome 1"/>
</dbReference>
<dbReference type="Gene3D" id="3.30.420.40">
    <property type="match status" value="2"/>
</dbReference>
<evidence type="ECO:0008006" key="3">
    <source>
        <dbReference type="Google" id="ProtNLM"/>
    </source>
</evidence>
<dbReference type="SUPFAM" id="SSF53067">
    <property type="entry name" value="Actin-like ATPase domain"/>
    <property type="match status" value="1"/>
</dbReference>